<name>A0AA35RZP6_GEOBA</name>
<accession>A0AA35RZP6</accession>
<keyword evidence="3" id="KW-1185">Reference proteome</keyword>
<sequence>DNGIADSLSRSQFHRCRRRPHPHPCLQDRLLTRKLEHLQTLGIAPSTRRTYQAGVHHYQQFCRLYDLSPWPASELTLRYFCTHAYKTLSHATILVYLAAIRHHHLQLGHTDPLVQRPLLAYLCKGIKRHQGTKGRVRLPLSAAKLAELQQHLGHLHLPSVDKIAVRAALSLG</sequence>
<comment type="caution">
    <text evidence="2">The sequence shown here is derived from an EMBL/GenBank/DDBJ whole genome shotgun (WGS) entry which is preliminary data.</text>
</comment>
<reference evidence="2" key="1">
    <citation type="submission" date="2023-03" db="EMBL/GenBank/DDBJ databases">
        <authorList>
            <person name="Steffen K."/>
            <person name="Cardenas P."/>
        </authorList>
    </citation>
    <scope>NUCLEOTIDE SEQUENCE</scope>
</reference>
<dbReference type="EMBL" id="CASHTH010001752">
    <property type="protein sequence ID" value="CAI8019412.1"/>
    <property type="molecule type" value="Genomic_DNA"/>
</dbReference>
<evidence type="ECO:0000256" key="1">
    <source>
        <dbReference type="ARBA" id="ARBA00023125"/>
    </source>
</evidence>
<feature type="non-terminal residue" evidence="2">
    <location>
        <position position="1"/>
    </location>
</feature>
<dbReference type="GO" id="GO:0003677">
    <property type="term" value="F:DNA binding"/>
    <property type="evidence" value="ECO:0007669"/>
    <property type="project" value="UniProtKB-KW"/>
</dbReference>
<dbReference type="PANTHER" id="PTHR34605">
    <property type="entry name" value="PHAGE_INTEGRASE DOMAIN-CONTAINING PROTEIN"/>
    <property type="match status" value="1"/>
</dbReference>
<feature type="non-terminal residue" evidence="2">
    <location>
        <position position="172"/>
    </location>
</feature>
<dbReference type="AlphaFoldDB" id="A0AA35RZP6"/>
<evidence type="ECO:0000313" key="2">
    <source>
        <dbReference type="EMBL" id="CAI8019412.1"/>
    </source>
</evidence>
<gene>
    <name evidence="2" type="ORF">GBAR_LOCUS11669</name>
</gene>
<dbReference type="InterPro" id="IPR052925">
    <property type="entry name" value="Phage_Integrase-like_Recomb"/>
</dbReference>
<dbReference type="InterPro" id="IPR010998">
    <property type="entry name" value="Integrase_recombinase_N"/>
</dbReference>
<dbReference type="SUPFAM" id="SSF47823">
    <property type="entry name" value="lambda integrase-like, N-terminal domain"/>
    <property type="match status" value="1"/>
</dbReference>
<proteinExistence type="predicted"/>
<dbReference type="Proteomes" id="UP001174909">
    <property type="component" value="Unassembled WGS sequence"/>
</dbReference>
<evidence type="ECO:0008006" key="4">
    <source>
        <dbReference type="Google" id="ProtNLM"/>
    </source>
</evidence>
<protein>
    <recommendedName>
        <fullName evidence="4">Integrase</fullName>
    </recommendedName>
</protein>
<keyword evidence="1" id="KW-0238">DNA-binding</keyword>
<dbReference type="PANTHER" id="PTHR34605:SF3">
    <property type="entry name" value="P CELL-TYPE AGGLUTINATION PROTEIN MAP4-LIKE-RELATED"/>
    <property type="match status" value="1"/>
</dbReference>
<organism evidence="2 3">
    <name type="scientific">Geodia barretti</name>
    <name type="common">Barrett's horny sponge</name>
    <dbReference type="NCBI Taxonomy" id="519541"/>
    <lineage>
        <taxon>Eukaryota</taxon>
        <taxon>Metazoa</taxon>
        <taxon>Porifera</taxon>
        <taxon>Demospongiae</taxon>
        <taxon>Heteroscleromorpha</taxon>
        <taxon>Tetractinellida</taxon>
        <taxon>Astrophorina</taxon>
        <taxon>Geodiidae</taxon>
        <taxon>Geodia</taxon>
    </lineage>
</organism>
<evidence type="ECO:0000313" key="3">
    <source>
        <dbReference type="Proteomes" id="UP001174909"/>
    </source>
</evidence>
<dbReference type="Gene3D" id="1.10.150.130">
    <property type="match status" value="1"/>
</dbReference>